<gene>
    <name evidence="3" type="ORF">HannXRQ_Chr15g0482161</name>
</gene>
<proteinExistence type="inferred from homology"/>
<feature type="transmembrane region" description="Helical" evidence="2">
    <location>
        <begin position="91"/>
        <end position="114"/>
    </location>
</feature>
<reference evidence="4" key="1">
    <citation type="journal article" date="2017" name="Nature">
        <title>The sunflower genome provides insights into oil metabolism, flowering and Asterid evolution.</title>
        <authorList>
            <person name="Badouin H."/>
            <person name="Gouzy J."/>
            <person name="Grassa C.J."/>
            <person name="Murat F."/>
            <person name="Staton S.E."/>
            <person name="Cottret L."/>
            <person name="Lelandais-Briere C."/>
            <person name="Owens G.L."/>
            <person name="Carrere S."/>
            <person name="Mayjonade B."/>
            <person name="Legrand L."/>
            <person name="Gill N."/>
            <person name="Kane N.C."/>
            <person name="Bowers J.E."/>
            <person name="Hubner S."/>
            <person name="Bellec A."/>
            <person name="Berard A."/>
            <person name="Berges H."/>
            <person name="Blanchet N."/>
            <person name="Boniface M.C."/>
            <person name="Brunel D."/>
            <person name="Catrice O."/>
            <person name="Chaidir N."/>
            <person name="Claudel C."/>
            <person name="Donnadieu C."/>
            <person name="Faraut T."/>
            <person name="Fievet G."/>
            <person name="Helmstetter N."/>
            <person name="King M."/>
            <person name="Knapp S.J."/>
            <person name="Lai Z."/>
            <person name="Le Paslier M.C."/>
            <person name="Lippi Y."/>
            <person name="Lorenzon L."/>
            <person name="Mandel J.R."/>
            <person name="Marage G."/>
            <person name="Marchand G."/>
            <person name="Marquand E."/>
            <person name="Bret-Mestries E."/>
            <person name="Morien E."/>
            <person name="Nambeesan S."/>
            <person name="Nguyen T."/>
            <person name="Pegot-Espagnet P."/>
            <person name="Pouilly N."/>
            <person name="Raftis F."/>
            <person name="Sallet E."/>
            <person name="Schiex T."/>
            <person name="Thomas J."/>
            <person name="Vandecasteele C."/>
            <person name="Vares D."/>
            <person name="Vear F."/>
            <person name="Vautrin S."/>
            <person name="Crespi M."/>
            <person name="Mangin B."/>
            <person name="Burke J.M."/>
            <person name="Salse J."/>
            <person name="Munos S."/>
            <person name="Vincourt P."/>
            <person name="Rieseberg L.H."/>
            <person name="Langlade N.B."/>
        </authorList>
    </citation>
    <scope>NUCLEOTIDE SEQUENCE [LARGE SCALE GENOMIC DNA]</scope>
    <source>
        <strain evidence="4">cv. SF193</strain>
    </source>
</reference>
<keyword evidence="2" id="KW-0812">Transmembrane</keyword>
<dbReference type="Gene3D" id="3.40.50.1110">
    <property type="entry name" value="SGNH hydrolase"/>
    <property type="match status" value="1"/>
</dbReference>
<comment type="similarity">
    <text evidence="1">Belongs to the 'GDSL' lipolytic enzyme family.</text>
</comment>
<dbReference type="GO" id="GO:0016787">
    <property type="term" value="F:hydrolase activity"/>
    <property type="evidence" value="ECO:0007669"/>
    <property type="project" value="UniProtKB-KW"/>
</dbReference>
<feature type="transmembrane region" description="Helical" evidence="2">
    <location>
        <begin position="12"/>
        <end position="30"/>
    </location>
</feature>
<protein>
    <submittedName>
        <fullName evidence="3">Putative SGNH hydrolase-type esterase domain-containing protein</fullName>
    </submittedName>
</protein>
<evidence type="ECO:0000256" key="2">
    <source>
        <dbReference type="SAM" id="Phobius"/>
    </source>
</evidence>
<dbReference type="InterPro" id="IPR036514">
    <property type="entry name" value="SGNH_hydro_sf"/>
</dbReference>
<keyword evidence="2" id="KW-1133">Transmembrane helix</keyword>
<evidence type="ECO:0000313" key="3">
    <source>
        <dbReference type="EMBL" id="OTF95355.1"/>
    </source>
</evidence>
<dbReference type="Proteomes" id="UP000215914">
    <property type="component" value="Chromosome 15"/>
</dbReference>
<keyword evidence="2" id="KW-0472">Membrane</keyword>
<name>A0A251SAR9_HELAN</name>
<keyword evidence="4" id="KW-1185">Reference proteome</keyword>
<keyword evidence="3" id="KW-0378">Hydrolase</keyword>
<dbReference type="AlphaFoldDB" id="A0A251SAR9"/>
<dbReference type="PANTHER" id="PTHR22835:SF683">
    <property type="entry name" value="OS05G0506800 PROTEIN"/>
    <property type="match status" value="1"/>
</dbReference>
<dbReference type="STRING" id="4232.A0A251SAR9"/>
<organism evidence="3 4">
    <name type="scientific">Helianthus annuus</name>
    <name type="common">Common sunflower</name>
    <dbReference type="NCBI Taxonomy" id="4232"/>
    <lineage>
        <taxon>Eukaryota</taxon>
        <taxon>Viridiplantae</taxon>
        <taxon>Streptophyta</taxon>
        <taxon>Embryophyta</taxon>
        <taxon>Tracheophyta</taxon>
        <taxon>Spermatophyta</taxon>
        <taxon>Magnoliopsida</taxon>
        <taxon>eudicotyledons</taxon>
        <taxon>Gunneridae</taxon>
        <taxon>Pentapetalae</taxon>
        <taxon>asterids</taxon>
        <taxon>campanulids</taxon>
        <taxon>Asterales</taxon>
        <taxon>Asteraceae</taxon>
        <taxon>Asteroideae</taxon>
        <taxon>Heliantheae alliance</taxon>
        <taxon>Heliantheae</taxon>
        <taxon>Helianthus</taxon>
    </lineage>
</organism>
<evidence type="ECO:0000313" key="4">
    <source>
        <dbReference type="Proteomes" id="UP000215914"/>
    </source>
</evidence>
<dbReference type="EMBL" id="CM007904">
    <property type="protein sequence ID" value="OTF95355.1"/>
    <property type="molecule type" value="Genomic_DNA"/>
</dbReference>
<evidence type="ECO:0000256" key="1">
    <source>
        <dbReference type="ARBA" id="ARBA00008668"/>
    </source>
</evidence>
<dbReference type="PANTHER" id="PTHR22835">
    <property type="entry name" value="ZINC FINGER FYVE DOMAIN CONTAINING PROTEIN"/>
    <property type="match status" value="1"/>
</dbReference>
<dbReference type="InParanoid" id="A0A251SAR9"/>
<accession>A0A251SAR9</accession>
<sequence>MTHLTPLFEPQLINYLEHTMILIYLLLIEAKTLGMLRISPYERLKTNVVEIGQGINFVVVGETALDSSFHEAQGLHNPFKNASLGMVNNRFIYFPVVVTGLRFCLCFCLTGFVIDQKGIIGRGMQDLIDLGVQTLVVPRNLPIGCLPTYLTLYHGSAKVELENTTGCLVHLNKIAEYHNELLQMALNQIRELNPDVNVIYANYYNDLQVEL</sequence>